<comment type="caution">
    <text evidence="1">The sequence shown here is derived from an EMBL/GenBank/DDBJ whole genome shotgun (WGS) entry which is preliminary data.</text>
</comment>
<evidence type="ECO:0000313" key="1">
    <source>
        <dbReference type="EMBL" id="CAH9135372.1"/>
    </source>
</evidence>
<evidence type="ECO:0000313" key="2">
    <source>
        <dbReference type="Proteomes" id="UP001152523"/>
    </source>
</evidence>
<evidence type="ECO:0008006" key="3">
    <source>
        <dbReference type="Google" id="ProtNLM"/>
    </source>
</evidence>
<dbReference type="PANTHER" id="PTHR34222">
    <property type="entry name" value="GAG_PRE-INTEGRS DOMAIN-CONTAINING PROTEIN"/>
    <property type="match status" value="1"/>
</dbReference>
<sequence>MWTDLRERFGQGDAYRVSDLYEEIYTLKQGMESVIDFHMRLKTLWDELAVLRPIPYCNCDPKCACARKFAEIRTYFENDFVARFLKGLNEEYGNIRSQIMSLDPIPSMNITFGKVARYERQNAGVLETHSSIDSSQEGYVSAINAGKRNFSEKPSKCTFCGKLYHTEAKCYKKHGFPPNFKTKGKEHFQMANQVQSEETTKGLTHGLSAEQFQQLLQFVKKDLQDASANKHGRVAAITSQTLSANFQEHEQTANDELTGDAWVEDDWFG</sequence>
<dbReference type="EMBL" id="CAMAPF010000987">
    <property type="protein sequence ID" value="CAH9135372.1"/>
    <property type="molecule type" value="Genomic_DNA"/>
</dbReference>
<dbReference type="PANTHER" id="PTHR34222:SF99">
    <property type="entry name" value="PROTEIN, PUTATIVE-RELATED"/>
    <property type="match status" value="1"/>
</dbReference>
<protein>
    <recommendedName>
        <fullName evidence="3">Retrotransposon gag domain-containing protein</fullName>
    </recommendedName>
</protein>
<name>A0AAV0FJA3_9ASTE</name>
<dbReference type="Proteomes" id="UP001152523">
    <property type="component" value="Unassembled WGS sequence"/>
</dbReference>
<reference evidence="1" key="1">
    <citation type="submission" date="2022-07" db="EMBL/GenBank/DDBJ databases">
        <authorList>
            <person name="Macas J."/>
            <person name="Novak P."/>
            <person name="Neumann P."/>
        </authorList>
    </citation>
    <scope>NUCLEOTIDE SEQUENCE</scope>
</reference>
<keyword evidence="2" id="KW-1185">Reference proteome</keyword>
<organism evidence="1 2">
    <name type="scientific">Cuscuta epithymum</name>
    <dbReference type="NCBI Taxonomy" id="186058"/>
    <lineage>
        <taxon>Eukaryota</taxon>
        <taxon>Viridiplantae</taxon>
        <taxon>Streptophyta</taxon>
        <taxon>Embryophyta</taxon>
        <taxon>Tracheophyta</taxon>
        <taxon>Spermatophyta</taxon>
        <taxon>Magnoliopsida</taxon>
        <taxon>eudicotyledons</taxon>
        <taxon>Gunneridae</taxon>
        <taxon>Pentapetalae</taxon>
        <taxon>asterids</taxon>
        <taxon>lamiids</taxon>
        <taxon>Solanales</taxon>
        <taxon>Convolvulaceae</taxon>
        <taxon>Cuscuteae</taxon>
        <taxon>Cuscuta</taxon>
        <taxon>Cuscuta subgen. Cuscuta</taxon>
    </lineage>
</organism>
<dbReference type="AlphaFoldDB" id="A0AAV0FJA3"/>
<proteinExistence type="predicted"/>
<accession>A0AAV0FJA3</accession>
<gene>
    <name evidence="1" type="ORF">CEPIT_LOCUS34456</name>
</gene>